<keyword evidence="5" id="KW-0677">Repeat</keyword>
<dbReference type="SUPFAM" id="SSF50978">
    <property type="entry name" value="WD40 repeat-like"/>
    <property type="match status" value="2"/>
</dbReference>
<dbReference type="GO" id="GO:0034455">
    <property type="term" value="C:t-UTP complex"/>
    <property type="evidence" value="ECO:0007669"/>
    <property type="project" value="EnsemblFungi"/>
</dbReference>
<keyword evidence="3" id="KW-0698">rRNA processing</keyword>
<dbReference type="OMA" id="KWHIDSV"/>
<dbReference type="STRING" id="1071378.G0WBB6"/>
<dbReference type="RefSeq" id="XP_003670279.1">
    <property type="nucleotide sequence ID" value="XM_003670231.1"/>
</dbReference>
<dbReference type="InterPro" id="IPR001680">
    <property type="entry name" value="WD40_rpt"/>
</dbReference>
<dbReference type="AlphaFoldDB" id="G0WBB6"/>
<evidence type="ECO:0000256" key="5">
    <source>
        <dbReference type="ARBA" id="ARBA00022737"/>
    </source>
</evidence>
<dbReference type="GO" id="GO:0005777">
    <property type="term" value="C:peroxisome"/>
    <property type="evidence" value="ECO:0007669"/>
    <property type="project" value="EnsemblFungi"/>
</dbReference>
<evidence type="ECO:0000256" key="8">
    <source>
        <dbReference type="PROSITE-ProRule" id="PRU00221"/>
    </source>
</evidence>
<dbReference type="GO" id="GO:0033553">
    <property type="term" value="C:rDNA heterochromatin"/>
    <property type="evidence" value="ECO:0007669"/>
    <property type="project" value="EnsemblFungi"/>
</dbReference>
<evidence type="ECO:0000313" key="10">
    <source>
        <dbReference type="EMBL" id="CCD25036.1"/>
    </source>
</evidence>
<dbReference type="GO" id="GO:0000462">
    <property type="term" value="P:maturation of SSU-rRNA from tricistronic rRNA transcript (SSU-rRNA, 5.8S rRNA, LSU-rRNA)"/>
    <property type="evidence" value="ECO:0007669"/>
    <property type="project" value="EnsemblFungi"/>
</dbReference>
<dbReference type="InterPro" id="IPR015943">
    <property type="entry name" value="WD40/YVTN_repeat-like_dom_sf"/>
</dbReference>
<dbReference type="KEGG" id="ndi:NDAI_0E02190"/>
<dbReference type="Pfam" id="PF00400">
    <property type="entry name" value="WD40"/>
    <property type="match status" value="1"/>
</dbReference>
<dbReference type="OrthoDB" id="4096at2759"/>
<keyword evidence="7" id="KW-0539">Nucleus</keyword>
<dbReference type="SUPFAM" id="SSF101908">
    <property type="entry name" value="Putative isomerase YbhE"/>
    <property type="match status" value="1"/>
</dbReference>
<evidence type="ECO:0000256" key="7">
    <source>
        <dbReference type="ARBA" id="ARBA00023242"/>
    </source>
</evidence>
<keyword evidence="4 8" id="KW-0853">WD repeat</keyword>
<dbReference type="eggNOG" id="KOG1963">
    <property type="taxonomic scope" value="Eukaryota"/>
</dbReference>
<dbReference type="SMART" id="SM00320">
    <property type="entry name" value="WD40"/>
    <property type="match status" value="2"/>
</dbReference>
<dbReference type="PROSITE" id="PS50082">
    <property type="entry name" value="WD_REPEATS_2"/>
    <property type="match status" value="1"/>
</dbReference>
<evidence type="ECO:0000256" key="3">
    <source>
        <dbReference type="ARBA" id="ARBA00022552"/>
    </source>
</evidence>
<dbReference type="HOGENOM" id="CLU_348179_0_0_1"/>
<keyword evidence="2" id="KW-0690">Ribosome biogenesis</keyword>
<proteinExistence type="predicted"/>
<accession>G0WBB6</accession>
<dbReference type="Gene3D" id="2.130.10.10">
    <property type="entry name" value="YVTN repeat-like/Quinoprotein amine dehydrogenase"/>
    <property type="match status" value="2"/>
</dbReference>
<dbReference type="Pfam" id="PF23769">
    <property type="entry name" value="Beta-prop_WDR75_2nd"/>
    <property type="match status" value="1"/>
</dbReference>
<dbReference type="GO" id="GO:2000234">
    <property type="term" value="P:positive regulation of rRNA processing"/>
    <property type="evidence" value="ECO:0007669"/>
    <property type="project" value="TreeGrafter"/>
</dbReference>
<dbReference type="InterPro" id="IPR057644">
    <property type="entry name" value="Beta-prop_WDR75_2nd"/>
</dbReference>
<dbReference type="EMBL" id="HE580271">
    <property type="protein sequence ID" value="CCD25036.1"/>
    <property type="molecule type" value="Genomic_DNA"/>
</dbReference>
<comment type="subcellular location">
    <subcellularLocation>
        <location evidence="1">Nucleus</location>
        <location evidence="1">Nucleolus</location>
    </subcellularLocation>
</comment>
<gene>
    <name evidence="10" type="primary">NDAI0E02190</name>
    <name evidence="10" type="ordered locus">NDAI_0E02190</name>
</gene>
<dbReference type="GO" id="GO:0045943">
    <property type="term" value="P:positive regulation of transcription by RNA polymerase I"/>
    <property type="evidence" value="ECO:0007669"/>
    <property type="project" value="EnsemblFungi"/>
</dbReference>
<dbReference type="GeneID" id="11498926"/>
<keyword evidence="11" id="KW-1185">Reference proteome</keyword>
<evidence type="ECO:0000256" key="1">
    <source>
        <dbReference type="ARBA" id="ARBA00004604"/>
    </source>
</evidence>
<dbReference type="GO" id="GO:0034511">
    <property type="term" value="F:U3 snoRNA binding"/>
    <property type="evidence" value="ECO:0007669"/>
    <property type="project" value="EnsemblFungi"/>
</dbReference>
<name>G0WBB6_NAUDC</name>
<evidence type="ECO:0000256" key="4">
    <source>
        <dbReference type="ARBA" id="ARBA00022574"/>
    </source>
</evidence>
<protein>
    <recommendedName>
        <fullName evidence="9">WD repeat-containing protein 75 second beta-propeller domain-containing protein</fullName>
    </recommendedName>
</protein>
<dbReference type="Proteomes" id="UP000000689">
    <property type="component" value="Chromosome 5"/>
</dbReference>
<dbReference type="PROSITE" id="PS50294">
    <property type="entry name" value="WD_REPEATS_REGION"/>
    <property type="match status" value="1"/>
</dbReference>
<dbReference type="InterPro" id="IPR053826">
    <property type="entry name" value="WDR75"/>
</dbReference>
<reference evidence="10 11" key="1">
    <citation type="journal article" date="2011" name="Proc. Natl. Acad. Sci. U.S.A.">
        <title>Evolutionary erosion of yeast sex chromosomes by mating-type switching accidents.</title>
        <authorList>
            <person name="Gordon J.L."/>
            <person name="Armisen D."/>
            <person name="Proux-Wera E."/>
            <person name="Oheigeartaigh S.S."/>
            <person name="Byrne K.P."/>
            <person name="Wolfe K.H."/>
        </authorList>
    </citation>
    <scope>NUCLEOTIDE SEQUENCE [LARGE SCALE GENOMIC DNA]</scope>
    <source>
        <strain evidence="11">ATCC 10597 / BCRC 20456 / CBS 421 / NBRC 0211 / NRRL Y-12639</strain>
    </source>
</reference>
<evidence type="ECO:0000256" key="6">
    <source>
        <dbReference type="ARBA" id="ARBA00023163"/>
    </source>
</evidence>
<dbReference type="InterPro" id="IPR036322">
    <property type="entry name" value="WD40_repeat_dom_sf"/>
</dbReference>
<sequence>MPQSQVQPTVSQQYKLSLVSGGTPSLPRASYSSSCNKNISCLTADQLNYIVPFNNQIKLFSIETRQCVKTLKFNNNEILSKIFDSTSVAHIALGDLLTLSADEGKNEEKFITIFTKNGQIIVLNYKGKLIESPKIVNLNLSPEQSIFKVFQSTDGKGKAILKILTIVDKPSSSLATYHLYDSSDDKPTLALIKSFENVISLTWSSNDHYIAILSQNKESTSDKKMIHIQSIFDDSYQREFPLASVLSKTTTQHQPATTSNNSRYVSSMAIDNNASQLALGFVSGVISIVNLGENANLQTRLLKWHIDSVLSLAFNEDGTYLLSGGWEKVLIFWQLSTNLQQFLPRLNGIIVDCQIIGSKYYSISLQMIENPTMSQYQILLLNSSDLISKLSINGPLPIFANPIKSTIQPISSINTKMSNSISKLISFQEKQQRKLHNLKRQDFTTCIKINPITKNLYFPHVSSLQIFNFYKNDQISYQNMTSTLSNSMGKVKTELNIKEPTIANLTFTHNGDWLITYEIEYQPSDLLSSNDQTHILKFWSLIPESNQWELKTKIINPHGINVPIIKLIPSPIAFPGKEIGILTADNNGGLKYWSIVEEENNEDARVANWSLTKMLPPNFNHFSNCVSVAWSHDGSLIFHGFEYKLQILEFNHDKDGSEGFVKVGHEFNFDSEIQTITLSNDSNLIVVTKTNLVVINLLLGAVVTTLDIYPFVDGAYKNGNLERLIACDQNSGNVALVLNGKAQDEKDEVKYNSKIIVFNSDLSVKIDIFNHDEYISWIGWNYDSDFIFLDMSLRLGVIGTTVNNEMIDEVNKEGIFDGLMTTTGSEVITSNENNLNTGDKFVEQLRKLSNKTNTNIDAEAGDDMVTDLINGEKKEKSLNMKSFTGMFDNIQNIQMDTLFDSVMKVIS</sequence>
<keyword evidence="6" id="KW-0804">Transcription</keyword>
<evidence type="ECO:0000259" key="9">
    <source>
        <dbReference type="Pfam" id="PF23769"/>
    </source>
</evidence>
<organism evidence="10 11">
    <name type="scientific">Naumovozyma dairenensis (strain ATCC 10597 / BCRC 20456 / CBS 421 / NBRC 0211 / NRRL Y-12639)</name>
    <name type="common">Saccharomyces dairenensis</name>
    <dbReference type="NCBI Taxonomy" id="1071378"/>
    <lineage>
        <taxon>Eukaryota</taxon>
        <taxon>Fungi</taxon>
        <taxon>Dikarya</taxon>
        <taxon>Ascomycota</taxon>
        <taxon>Saccharomycotina</taxon>
        <taxon>Saccharomycetes</taxon>
        <taxon>Saccharomycetales</taxon>
        <taxon>Saccharomycetaceae</taxon>
        <taxon>Naumovozyma</taxon>
    </lineage>
</organism>
<feature type="domain" description="WD repeat-containing protein 75 second beta-propeller" evidence="9">
    <location>
        <begin position="497"/>
        <end position="647"/>
    </location>
</feature>
<dbReference type="PANTHER" id="PTHR44215:SF1">
    <property type="entry name" value="WD REPEAT-CONTAINING PROTEIN 75"/>
    <property type="match status" value="1"/>
</dbReference>
<evidence type="ECO:0000313" key="11">
    <source>
        <dbReference type="Proteomes" id="UP000000689"/>
    </source>
</evidence>
<dbReference type="GO" id="GO:0032040">
    <property type="term" value="C:small-subunit processome"/>
    <property type="evidence" value="ECO:0007669"/>
    <property type="project" value="EnsemblFungi"/>
</dbReference>
<evidence type="ECO:0000256" key="2">
    <source>
        <dbReference type="ARBA" id="ARBA00022517"/>
    </source>
</evidence>
<dbReference type="PANTHER" id="PTHR44215">
    <property type="entry name" value="WD REPEAT-CONTAINING PROTEIN 75"/>
    <property type="match status" value="1"/>
</dbReference>
<feature type="repeat" description="WD" evidence="8">
    <location>
        <begin position="302"/>
        <end position="337"/>
    </location>
</feature>